<dbReference type="CDD" id="cd02440">
    <property type="entry name" value="AdoMet_MTases"/>
    <property type="match status" value="1"/>
</dbReference>
<dbReference type="Pfam" id="PF13649">
    <property type="entry name" value="Methyltransf_25"/>
    <property type="match status" value="1"/>
</dbReference>
<organism evidence="3 4">
    <name type="scientific">Tropicimonas aquimaris</name>
    <dbReference type="NCBI Taxonomy" id="914152"/>
    <lineage>
        <taxon>Bacteria</taxon>
        <taxon>Pseudomonadati</taxon>
        <taxon>Pseudomonadota</taxon>
        <taxon>Alphaproteobacteria</taxon>
        <taxon>Rhodobacterales</taxon>
        <taxon>Roseobacteraceae</taxon>
        <taxon>Tropicimonas</taxon>
    </lineage>
</organism>
<dbReference type="PANTHER" id="PTHR43861">
    <property type="entry name" value="TRANS-ACONITATE 2-METHYLTRANSFERASE-RELATED"/>
    <property type="match status" value="1"/>
</dbReference>
<dbReference type="EMBL" id="JBHTJT010000031">
    <property type="protein sequence ID" value="MFD0980893.1"/>
    <property type="molecule type" value="Genomic_DNA"/>
</dbReference>
<dbReference type="GO" id="GO:0032259">
    <property type="term" value="P:methylation"/>
    <property type="evidence" value="ECO:0007669"/>
    <property type="project" value="UniProtKB-KW"/>
</dbReference>
<comment type="caution">
    <text evidence="3">The sequence shown here is derived from an EMBL/GenBank/DDBJ whole genome shotgun (WGS) entry which is preliminary data.</text>
</comment>
<keyword evidence="1 3" id="KW-0808">Transferase</keyword>
<accession>A0ABW3IT11</accession>
<evidence type="ECO:0000256" key="1">
    <source>
        <dbReference type="ARBA" id="ARBA00022679"/>
    </source>
</evidence>
<dbReference type="RefSeq" id="WP_386075554.1">
    <property type="nucleotide sequence ID" value="NZ_JBHTJT010000031.1"/>
</dbReference>
<proteinExistence type="predicted"/>
<reference evidence="4" key="1">
    <citation type="journal article" date="2019" name="Int. J. Syst. Evol. Microbiol.">
        <title>The Global Catalogue of Microorganisms (GCM) 10K type strain sequencing project: providing services to taxonomists for standard genome sequencing and annotation.</title>
        <authorList>
            <consortium name="The Broad Institute Genomics Platform"/>
            <consortium name="The Broad Institute Genome Sequencing Center for Infectious Disease"/>
            <person name="Wu L."/>
            <person name="Ma J."/>
        </authorList>
    </citation>
    <scope>NUCLEOTIDE SEQUENCE [LARGE SCALE GENOMIC DNA]</scope>
    <source>
        <strain evidence="4">CCUG 60524</strain>
    </source>
</reference>
<gene>
    <name evidence="3" type="ORF">ACFQ2S_14695</name>
</gene>
<evidence type="ECO:0000313" key="4">
    <source>
        <dbReference type="Proteomes" id="UP001597108"/>
    </source>
</evidence>
<dbReference type="EC" id="2.1.1.-" evidence="3"/>
<evidence type="ECO:0000313" key="3">
    <source>
        <dbReference type="EMBL" id="MFD0980893.1"/>
    </source>
</evidence>
<dbReference type="SUPFAM" id="SSF53335">
    <property type="entry name" value="S-adenosyl-L-methionine-dependent methyltransferases"/>
    <property type="match status" value="1"/>
</dbReference>
<dbReference type="InterPro" id="IPR041698">
    <property type="entry name" value="Methyltransf_25"/>
</dbReference>
<dbReference type="InterPro" id="IPR029063">
    <property type="entry name" value="SAM-dependent_MTases_sf"/>
</dbReference>
<dbReference type="PANTHER" id="PTHR43861:SF3">
    <property type="entry name" value="PUTATIVE (AFU_ORTHOLOGUE AFUA_2G14390)-RELATED"/>
    <property type="match status" value="1"/>
</dbReference>
<keyword evidence="3" id="KW-0489">Methyltransferase</keyword>
<dbReference type="Gene3D" id="3.40.50.150">
    <property type="entry name" value="Vaccinia Virus protein VP39"/>
    <property type="match status" value="1"/>
</dbReference>
<name>A0ABW3IT11_9RHOB</name>
<feature type="domain" description="Methyltransferase" evidence="2">
    <location>
        <begin position="46"/>
        <end position="139"/>
    </location>
</feature>
<sequence length="211" mass="22963">MTGGALGGAIHKMWNARYDREDYLFGTEPAGFLEAHAHVLAPRSRVLCVADGEGRNSVYLAGRGHHVTAFDASHVGIAKARKLAAQRGVTVDFREARVEEWEWTPGAWDAVVAVFIQFSPPDVRRKVFEGIASTLRPGGQLLMHGYAPRQVEYGTGGPPQAGNMYTLPLLEEAFPGWHVLDKADYDAEIEEGEGHAGLSALVDFVALKPAR</sequence>
<keyword evidence="4" id="KW-1185">Reference proteome</keyword>
<evidence type="ECO:0000259" key="2">
    <source>
        <dbReference type="Pfam" id="PF13649"/>
    </source>
</evidence>
<dbReference type="Proteomes" id="UP001597108">
    <property type="component" value="Unassembled WGS sequence"/>
</dbReference>
<protein>
    <submittedName>
        <fullName evidence="3">SAM-dependent methyltransferase</fullName>
        <ecNumber evidence="3">2.1.1.-</ecNumber>
    </submittedName>
</protein>
<dbReference type="GO" id="GO:0008168">
    <property type="term" value="F:methyltransferase activity"/>
    <property type="evidence" value="ECO:0007669"/>
    <property type="project" value="UniProtKB-KW"/>
</dbReference>